<evidence type="ECO:0000256" key="7">
    <source>
        <dbReference type="ARBA" id="ARBA00022679"/>
    </source>
</evidence>
<dbReference type="PIRSF" id="PIRSF023956">
    <property type="entry name" value="Thiopurine_S-methyltransferase"/>
    <property type="match status" value="1"/>
</dbReference>
<dbReference type="InterPro" id="IPR022474">
    <property type="entry name" value="Thiopur_S-MeTfrase_Se/Te_detox"/>
</dbReference>
<evidence type="ECO:0000256" key="3">
    <source>
        <dbReference type="ARBA" id="ARBA00008145"/>
    </source>
</evidence>
<keyword evidence="8 9" id="KW-0949">S-adenosyl-L-methionine</keyword>
<dbReference type="Gene3D" id="3.40.50.150">
    <property type="entry name" value="Vaccinia Virus protein VP39"/>
    <property type="match status" value="1"/>
</dbReference>
<evidence type="ECO:0000256" key="8">
    <source>
        <dbReference type="ARBA" id="ARBA00022691"/>
    </source>
</evidence>
<feature type="binding site" evidence="9">
    <location>
        <position position="65"/>
    </location>
    <ligand>
        <name>S-adenosyl-L-methionine</name>
        <dbReference type="ChEBI" id="CHEBI:59789"/>
    </ligand>
</feature>
<feature type="binding site" evidence="9">
    <location>
        <position position="10"/>
    </location>
    <ligand>
        <name>S-adenosyl-L-methionine</name>
        <dbReference type="ChEBI" id="CHEBI:59789"/>
    </ligand>
</feature>
<dbReference type="GO" id="GO:0005737">
    <property type="term" value="C:cytoplasm"/>
    <property type="evidence" value="ECO:0007669"/>
    <property type="project" value="UniProtKB-SubCell"/>
</dbReference>
<feature type="binding site" evidence="9">
    <location>
        <position position="44"/>
    </location>
    <ligand>
        <name>S-adenosyl-L-methionine</name>
        <dbReference type="ChEBI" id="CHEBI:59789"/>
    </ligand>
</feature>
<dbReference type="NCBIfam" id="TIGR03840">
    <property type="entry name" value="TMPT_Se_Te"/>
    <property type="match status" value="1"/>
</dbReference>
<protein>
    <recommendedName>
        <fullName evidence="4 9">Thiopurine S-methyltransferase</fullName>
        <ecNumber evidence="4 9">2.1.1.67</ecNumber>
    </recommendedName>
    <alternativeName>
        <fullName evidence="9">Thiopurine methyltransferase</fullName>
    </alternativeName>
</protein>
<dbReference type="GO" id="GO:0008119">
    <property type="term" value="F:thiopurine S-methyltransferase activity"/>
    <property type="evidence" value="ECO:0007669"/>
    <property type="project" value="UniProtKB-UniRule"/>
</dbReference>
<keyword evidence="5 9" id="KW-0963">Cytoplasm</keyword>
<gene>
    <name evidence="9" type="primary">tpm</name>
    <name evidence="10" type="ORF">D5R81_05330</name>
</gene>
<comment type="caution">
    <text evidence="10">The sequence shown here is derived from an EMBL/GenBank/DDBJ whole genome shotgun (WGS) entry which is preliminary data.</text>
</comment>
<dbReference type="GO" id="GO:0010038">
    <property type="term" value="P:response to metal ion"/>
    <property type="evidence" value="ECO:0007669"/>
    <property type="project" value="InterPro"/>
</dbReference>
<reference evidence="10 11" key="1">
    <citation type="submission" date="2018-09" db="EMBL/GenBank/DDBJ databases">
        <title>Phylogeny of the Shewanellaceae, and recommendation for two new genera, Pseudoshewanella and Parashewanella.</title>
        <authorList>
            <person name="Wang G."/>
        </authorList>
    </citation>
    <scope>NUCLEOTIDE SEQUENCE [LARGE SCALE GENOMIC DNA]</scope>
    <source>
        <strain evidence="10 11">KCTC 22492</strain>
    </source>
</reference>
<feature type="binding site" evidence="9">
    <location>
        <position position="121"/>
    </location>
    <ligand>
        <name>S-adenosyl-L-methionine</name>
        <dbReference type="ChEBI" id="CHEBI:59789"/>
    </ligand>
</feature>
<evidence type="ECO:0000256" key="9">
    <source>
        <dbReference type="HAMAP-Rule" id="MF_00812"/>
    </source>
</evidence>
<dbReference type="GO" id="GO:0032259">
    <property type="term" value="P:methylation"/>
    <property type="evidence" value="ECO:0007669"/>
    <property type="project" value="UniProtKB-KW"/>
</dbReference>
<evidence type="ECO:0000256" key="4">
    <source>
        <dbReference type="ARBA" id="ARBA00011905"/>
    </source>
</evidence>
<evidence type="ECO:0000256" key="5">
    <source>
        <dbReference type="ARBA" id="ARBA00022490"/>
    </source>
</evidence>
<evidence type="ECO:0000256" key="1">
    <source>
        <dbReference type="ARBA" id="ARBA00000903"/>
    </source>
</evidence>
<organism evidence="10 11">
    <name type="scientific">Parashewanella spongiae</name>
    <dbReference type="NCBI Taxonomy" id="342950"/>
    <lineage>
        <taxon>Bacteria</taxon>
        <taxon>Pseudomonadati</taxon>
        <taxon>Pseudomonadota</taxon>
        <taxon>Gammaproteobacteria</taxon>
        <taxon>Alteromonadales</taxon>
        <taxon>Shewanellaceae</taxon>
        <taxon>Parashewanella</taxon>
    </lineage>
</organism>
<dbReference type="PANTHER" id="PTHR10259">
    <property type="entry name" value="THIOPURINE S-METHYLTRANSFERASE"/>
    <property type="match status" value="1"/>
</dbReference>
<sequence length="215" mass="24662">MSLQDWTNRWSEGRIGFHLAEVNPHLIEHWQKVTSIRKNVFVPLCGKSQDLMWLQKQGLKVVGAELVEVAVESFFNEQQLNPKIEKSGSNHLWCDDGINIYQGDFFTLPIGEISSDVFYDRAALIALPRGLRQQYVNQLLTVASELQQGLLVTLDYDQNKVDGPPYSVPKYEVEQLFSKDFIIQKLSETIVDTPPGFRKNGIMQMQETVYKLTKK</sequence>
<dbReference type="InterPro" id="IPR008854">
    <property type="entry name" value="TPMT"/>
</dbReference>
<keyword evidence="7 9" id="KW-0808">Transferase</keyword>
<dbReference type="InterPro" id="IPR029063">
    <property type="entry name" value="SAM-dependent_MTases_sf"/>
</dbReference>
<dbReference type="Pfam" id="PF05724">
    <property type="entry name" value="TPMT"/>
    <property type="match status" value="1"/>
</dbReference>
<keyword evidence="11" id="KW-1185">Reference proteome</keyword>
<dbReference type="AlphaFoldDB" id="A0A3A6TR05"/>
<dbReference type="PROSITE" id="PS51585">
    <property type="entry name" value="SAM_MT_TPMT"/>
    <property type="match status" value="1"/>
</dbReference>
<comment type="subcellular location">
    <subcellularLocation>
        <location evidence="2 9">Cytoplasm</location>
    </subcellularLocation>
</comment>
<comment type="similarity">
    <text evidence="3 9">Belongs to the class I-like SAM-binding methyltransferase superfamily. TPMT family.</text>
</comment>
<dbReference type="EC" id="2.1.1.67" evidence="4 9"/>
<proteinExistence type="inferred from homology"/>
<keyword evidence="6 9" id="KW-0489">Methyltransferase</keyword>
<dbReference type="EMBL" id="QYYH01000022">
    <property type="protein sequence ID" value="RJY18457.1"/>
    <property type="molecule type" value="Genomic_DNA"/>
</dbReference>
<evidence type="ECO:0000313" key="10">
    <source>
        <dbReference type="EMBL" id="RJY18457.1"/>
    </source>
</evidence>
<evidence type="ECO:0000313" key="11">
    <source>
        <dbReference type="Proteomes" id="UP000273022"/>
    </source>
</evidence>
<evidence type="ECO:0000256" key="2">
    <source>
        <dbReference type="ARBA" id="ARBA00004496"/>
    </source>
</evidence>
<name>A0A3A6TR05_9GAMM</name>
<dbReference type="NCBIfam" id="NF009732">
    <property type="entry name" value="PRK13255.1"/>
    <property type="match status" value="1"/>
</dbReference>
<dbReference type="InterPro" id="IPR025835">
    <property type="entry name" value="Thiopurine_S-MeTrfase"/>
</dbReference>
<comment type="catalytic activity">
    <reaction evidence="1 9">
        <text>S-adenosyl-L-methionine + a thiopurine = S-adenosyl-L-homocysteine + a thiopurine S-methylether.</text>
        <dbReference type="EC" id="2.1.1.67"/>
    </reaction>
</comment>
<dbReference type="Proteomes" id="UP000273022">
    <property type="component" value="Unassembled WGS sequence"/>
</dbReference>
<dbReference type="HAMAP" id="MF_00812">
    <property type="entry name" value="Thiopur_methtran"/>
    <property type="match status" value="1"/>
</dbReference>
<dbReference type="PANTHER" id="PTHR10259:SF11">
    <property type="entry name" value="THIOPURINE S-METHYLTRANSFERASE"/>
    <property type="match status" value="1"/>
</dbReference>
<accession>A0A3A6TR05</accession>
<dbReference type="OrthoDB" id="9778208at2"/>
<dbReference type="RefSeq" id="WP_121852617.1">
    <property type="nucleotide sequence ID" value="NZ_CP037952.1"/>
</dbReference>
<dbReference type="SUPFAM" id="SSF53335">
    <property type="entry name" value="S-adenosyl-L-methionine-dependent methyltransferases"/>
    <property type="match status" value="1"/>
</dbReference>
<evidence type="ECO:0000256" key="6">
    <source>
        <dbReference type="ARBA" id="ARBA00022603"/>
    </source>
</evidence>
<dbReference type="FunFam" id="3.40.50.150:FF:000101">
    <property type="entry name" value="Thiopurine S-methyltransferase"/>
    <property type="match status" value="1"/>
</dbReference>